<dbReference type="SUPFAM" id="SSF50475">
    <property type="entry name" value="FMN-binding split barrel"/>
    <property type="match status" value="1"/>
</dbReference>
<dbReference type="AlphaFoldDB" id="A0A7X2TGW8"/>
<proteinExistence type="predicted"/>
<dbReference type="Gene3D" id="2.30.110.10">
    <property type="entry name" value="Electron Transport, Fmn-binding Protein, Chain A"/>
    <property type="match status" value="1"/>
</dbReference>
<organism evidence="1 2">
    <name type="scientific">Stecheria intestinalis</name>
    <dbReference type="NCBI Taxonomy" id="2606630"/>
    <lineage>
        <taxon>Bacteria</taxon>
        <taxon>Bacillati</taxon>
        <taxon>Bacillota</taxon>
        <taxon>Erysipelotrichia</taxon>
        <taxon>Erysipelotrichales</taxon>
        <taxon>Erysipelotrichaceae</taxon>
        <taxon>Stecheria</taxon>
    </lineage>
</organism>
<dbReference type="InterPro" id="IPR024747">
    <property type="entry name" value="Pyridox_Oxase-rel"/>
</dbReference>
<evidence type="ECO:0000313" key="1">
    <source>
        <dbReference type="EMBL" id="MSS58926.1"/>
    </source>
</evidence>
<name>A0A7X2TGW8_9FIRM</name>
<comment type="caution">
    <text evidence="1">The sequence shown here is derived from an EMBL/GenBank/DDBJ whole genome shotgun (WGS) entry which is preliminary data.</text>
</comment>
<dbReference type="PANTHER" id="PTHR34071">
    <property type="entry name" value="5-NITROIMIDAZOLE ANTIBIOTICS RESISTANCE PROTEIN, NIMA-FAMILY-RELATED PROTEIN-RELATED"/>
    <property type="match status" value="1"/>
</dbReference>
<sequence length="157" mass="18238">MYPQMRRFKQQMSDDACIRVLESGRRGVLAVCGSDGQPYAIPLNYYYENRRIYFHCSKTGHKMDIIQENPKVSFNVFTHGVPSPVKRGLDVESVTVFGTIRLMETDDEAAYFLRELGMKYFPEDPEYIENEVNTYCRTVQMLELTIDHMTGKKVNES</sequence>
<dbReference type="Proteomes" id="UP000461880">
    <property type="component" value="Unassembled WGS sequence"/>
</dbReference>
<dbReference type="RefSeq" id="WP_154504946.1">
    <property type="nucleotide sequence ID" value="NZ_VUMN01000019.1"/>
</dbReference>
<keyword evidence="2" id="KW-1185">Reference proteome</keyword>
<evidence type="ECO:0000313" key="2">
    <source>
        <dbReference type="Proteomes" id="UP000461880"/>
    </source>
</evidence>
<dbReference type="InterPro" id="IPR012349">
    <property type="entry name" value="Split_barrel_FMN-bd"/>
</dbReference>
<dbReference type="PANTHER" id="PTHR34071:SF2">
    <property type="entry name" value="FLAVIN-NUCLEOTIDE-BINDING PROTEIN"/>
    <property type="match status" value="1"/>
</dbReference>
<gene>
    <name evidence="1" type="ORF">FYJ51_08395</name>
</gene>
<accession>A0A7X2TGW8</accession>
<protein>
    <submittedName>
        <fullName evidence="1">Pyridoxamine 5'-phosphate oxidase family protein</fullName>
    </submittedName>
</protein>
<dbReference type="EMBL" id="VUMN01000019">
    <property type="protein sequence ID" value="MSS58926.1"/>
    <property type="molecule type" value="Genomic_DNA"/>
</dbReference>
<reference evidence="1 2" key="1">
    <citation type="submission" date="2019-08" db="EMBL/GenBank/DDBJ databases">
        <title>In-depth cultivation of the pig gut microbiome towards novel bacterial diversity and tailored functional studies.</title>
        <authorList>
            <person name="Wylensek D."/>
            <person name="Hitch T.C.A."/>
            <person name="Clavel T."/>
        </authorList>
    </citation>
    <scope>NUCLEOTIDE SEQUENCE [LARGE SCALE GENOMIC DNA]</scope>
    <source>
        <strain evidence="1 2">Oil+RF-744-GAM-WT-6</strain>
    </source>
</reference>
<dbReference type="Pfam" id="PF12900">
    <property type="entry name" value="Pyridox_ox_2"/>
    <property type="match status" value="1"/>
</dbReference>